<reference evidence="2 3" key="1">
    <citation type="submission" date="2019-10" db="EMBL/GenBank/DDBJ databases">
        <title>Deinococcus sp. isolated from soil.</title>
        <authorList>
            <person name="Li Y."/>
            <person name="Wang J."/>
        </authorList>
    </citation>
    <scope>NUCLEOTIDE SEQUENCE [LARGE SCALE GENOMIC DNA]</scope>
    <source>
        <strain evidence="2 3">SDU3-2</strain>
    </source>
</reference>
<keyword evidence="3" id="KW-1185">Reference proteome</keyword>
<organism evidence="2 3">
    <name type="scientific">Deinococcus terrestris</name>
    <dbReference type="NCBI Taxonomy" id="2651870"/>
    <lineage>
        <taxon>Bacteria</taxon>
        <taxon>Thermotogati</taxon>
        <taxon>Deinococcota</taxon>
        <taxon>Deinococci</taxon>
        <taxon>Deinococcales</taxon>
        <taxon>Deinococcaceae</taxon>
        <taxon>Deinococcus</taxon>
    </lineage>
</organism>
<dbReference type="RefSeq" id="WP_152868602.1">
    <property type="nucleotide sequence ID" value="NZ_WBSL01000001.1"/>
</dbReference>
<dbReference type="Proteomes" id="UP000484842">
    <property type="component" value="Unassembled WGS sequence"/>
</dbReference>
<name>A0A7X1TQQ9_9DEIO</name>
<proteinExistence type="predicted"/>
<dbReference type="EMBL" id="WBSL01000001">
    <property type="protein sequence ID" value="MPY65544.1"/>
    <property type="molecule type" value="Genomic_DNA"/>
</dbReference>
<feature type="signal peptide" evidence="1">
    <location>
        <begin position="1"/>
        <end position="21"/>
    </location>
</feature>
<keyword evidence="1" id="KW-0732">Signal</keyword>
<evidence type="ECO:0000313" key="2">
    <source>
        <dbReference type="EMBL" id="MPY65544.1"/>
    </source>
</evidence>
<evidence type="ECO:0008006" key="4">
    <source>
        <dbReference type="Google" id="ProtNLM"/>
    </source>
</evidence>
<dbReference type="AlphaFoldDB" id="A0A7X1TQQ9"/>
<sequence>MRQLGALAALSLLLASCGSGPERVPDNAPPETTVSGRIQTWQSGSTGTVTLAGTVPLVPLASAPVDTTGKFALTVPTGALVDAQTRSIPETLEQGLSDLNCTSDGLTVGDPAARGLLFFTLRAEGGGAGAREVVAASVTKGLISRTIDARAWLYVDRATTLGGKVNCRLEGFDVPVTLDVSAVTGWNMLSLSVTAGVGFGGFGVTGKVSRTLTDLNTWLTLDEVGQALR</sequence>
<comment type="caution">
    <text evidence="2">The sequence shown here is derived from an EMBL/GenBank/DDBJ whole genome shotgun (WGS) entry which is preliminary data.</text>
</comment>
<protein>
    <recommendedName>
        <fullName evidence="4">Lipoprotein</fullName>
    </recommendedName>
</protein>
<evidence type="ECO:0000256" key="1">
    <source>
        <dbReference type="SAM" id="SignalP"/>
    </source>
</evidence>
<feature type="chain" id="PRO_5031283425" description="Lipoprotein" evidence="1">
    <location>
        <begin position="22"/>
        <end position="229"/>
    </location>
</feature>
<accession>A0A7X1TQQ9</accession>
<gene>
    <name evidence="2" type="ORF">F8S09_02395</name>
</gene>
<evidence type="ECO:0000313" key="3">
    <source>
        <dbReference type="Proteomes" id="UP000484842"/>
    </source>
</evidence>
<dbReference type="PROSITE" id="PS51257">
    <property type="entry name" value="PROKAR_LIPOPROTEIN"/>
    <property type="match status" value="1"/>
</dbReference>